<keyword evidence="11 16" id="KW-0520">NAD</keyword>
<dbReference type="EMBL" id="DQ991935">
    <property type="protein sequence ID" value="ABL09069.1"/>
    <property type="molecule type" value="Genomic_DNA"/>
</dbReference>
<feature type="transmembrane region" description="Helical" evidence="16">
    <location>
        <begin position="323"/>
        <end position="346"/>
    </location>
</feature>
<dbReference type="GO" id="GO:0008137">
    <property type="term" value="F:NADH dehydrogenase (ubiquinone) activity"/>
    <property type="evidence" value="ECO:0007669"/>
    <property type="project" value="UniProtKB-UniRule"/>
</dbReference>
<evidence type="ECO:0000256" key="4">
    <source>
        <dbReference type="ARBA" id="ARBA00021006"/>
    </source>
</evidence>
<evidence type="ECO:0000256" key="11">
    <source>
        <dbReference type="ARBA" id="ARBA00023027"/>
    </source>
</evidence>
<gene>
    <name evidence="18" type="primary">ND4</name>
</gene>
<evidence type="ECO:0000256" key="14">
    <source>
        <dbReference type="ARBA" id="ARBA00023136"/>
    </source>
</evidence>
<feature type="transmembrane region" description="Helical" evidence="16">
    <location>
        <begin position="290"/>
        <end position="311"/>
    </location>
</feature>
<feature type="transmembrane region" description="Helical" evidence="16">
    <location>
        <begin position="233"/>
        <end position="255"/>
    </location>
</feature>
<feature type="transmembrane region" description="Helical" evidence="16">
    <location>
        <begin position="73"/>
        <end position="91"/>
    </location>
</feature>
<keyword evidence="8" id="KW-1278">Translocase</keyword>
<name>E6Y1B6_9GAST</name>
<evidence type="ECO:0000256" key="9">
    <source>
        <dbReference type="ARBA" id="ARBA00022982"/>
    </source>
</evidence>
<accession>E6Y1B6</accession>
<keyword evidence="13 16" id="KW-0496">Mitochondrion</keyword>
<keyword evidence="12 16" id="KW-0830">Ubiquinone</keyword>
<dbReference type="GO" id="GO:0042773">
    <property type="term" value="P:ATP synthesis coupled electron transport"/>
    <property type="evidence" value="ECO:0007669"/>
    <property type="project" value="InterPro"/>
</dbReference>
<feature type="transmembrane region" description="Helical" evidence="16">
    <location>
        <begin position="131"/>
        <end position="149"/>
    </location>
</feature>
<keyword evidence="10 16" id="KW-1133">Transmembrane helix</keyword>
<dbReference type="InterPro" id="IPR001750">
    <property type="entry name" value="ND/Mrp_TM"/>
</dbReference>
<feature type="transmembrane region" description="Helical" evidence="16">
    <location>
        <begin position="44"/>
        <end position="66"/>
    </location>
</feature>
<geneLocation type="mitochondrion" evidence="18"/>
<evidence type="ECO:0000259" key="17">
    <source>
        <dbReference type="Pfam" id="PF00361"/>
    </source>
</evidence>
<evidence type="ECO:0000256" key="2">
    <source>
        <dbReference type="ARBA" id="ARBA00009025"/>
    </source>
</evidence>
<keyword evidence="7 16" id="KW-0812">Transmembrane</keyword>
<keyword evidence="9 16" id="KW-0249">Electron transport</keyword>
<evidence type="ECO:0000256" key="13">
    <source>
        <dbReference type="ARBA" id="ARBA00023128"/>
    </source>
</evidence>
<dbReference type="InterPro" id="IPR003918">
    <property type="entry name" value="NADH_UbQ_OxRdtase"/>
</dbReference>
<dbReference type="GO" id="GO:0003954">
    <property type="term" value="F:NADH dehydrogenase activity"/>
    <property type="evidence" value="ECO:0007669"/>
    <property type="project" value="TreeGrafter"/>
</dbReference>
<dbReference type="PANTHER" id="PTHR43507">
    <property type="entry name" value="NADH-UBIQUINONE OXIDOREDUCTASE CHAIN 4"/>
    <property type="match status" value="1"/>
</dbReference>
<feature type="transmembrane region" description="Helical" evidence="16">
    <location>
        <begin position="169"/>
        <end position="192"/>
    </location>
</feature>
<evidence type="ECO:0000313" key="18">
    <source>
        <dbReference type="EMBL" id="ABL09069.1"/>
    </source>
</evidence>
<feature type="domain" description="NADH:quinone oxidoreductase/Mrp antiporter transmembrane" evidence="17">
    <location>
        <begin position="94"/>
        <end position="375"/>
    </location>
</feature>
<feature type="transmembrane region" description="Helical" evidence="16">
    <location>
        <begin position="366"/>
        <end position="388"/>
    </location>
</feature>
<dbReference type="GO" id="GO:0048039">
    <property type="term" value="F:ubiquinone binding"/>
    <property type="evidence" value="ECO:0007669"/>
    <property type="project" value="TreeGrafter"/>
</dbReference>
<evidence type="ECO:0000256" key="15">
    <source>
        <dbReference type="ARBA" id="ARBA00049551"/>
    </source>
</evidence>
<feature type="transmembrane region" description="Helical" evidence="16">
    <location>
        <begin position="262"/>
        <end position="284"/>
    </location>
</feature>
<dbReference type="PRINTS" id="PR01437">
    <property type="entry name" value="NUOXDRDTASE4"/>
</dbReference>
<organism evidence="18">
    <name type="scientific">Odontoglaja guamensis</name>
    <dbReference type="NCBI Taxonomy" id="259595"/>
    <lineage>
        <taxon>Eukaryota</taxon>
        <taxon>Metazoa</taxon>
        <taxon>Spiralia</taxon>
        <taxon>Lophotrochozoa</taxon>
        <taxon>Mollusca</taxon>
        <taxon>Gastropoda</taxon>
        <taxon>Heterobranchia</taxon>
        <taxon>Euthyneura</taxon>
        <taxon>Tectipleura</taxon>
        <taxon>Cephalaspidea</taxon>
        <taxon>Philinoidea</taxon>
        <taxon>Aglajidae</taxon>
        <taxon>Odontoglaja</taxon>
    </lineage>
</organism>
<evidence type="ECO:0000256" key="8">
    <source>
        <dbReference type="ARBA" id="ARBA00022967"/>
    </source>
</evidence>
<dbReference type="Pfam" id="PF00361">
    <property type="entry name" value="Proton_antipo_M"/>
    <property type="match status" value="1"/>
</dbReference>
<reference evidence="18" key="1">
    <citation type="journal article" date="2011" name="Mar. Genomics">
        <title>Crawling through time: Transition of snails to slugs dating back to the Paleozoic, based on mitochondrial phylogenomics.</title>
        <authorList>
            <person name="Medina M."/>
            <person name="Lal S."/>
            <person name="Valles Y."/>
            <person name="Takaoka T.L."/>
            <person name="Dayrat B.A."/>
            <person name="Boore J.L."/>
            <person name="Gosliner T."/>
        </authorList>
    </citation>
    <scope>NUCLEOTIDE SEQUENCE</scope>
</reference>
<comment type="catalytic activity">
    <reaction evidence="15 16">
        <text>a ubiquinone + NADH + 5 H(+)(in) = a ubiquinol + NAD(+) + 4 H(+)(out)</text>
        <dbReference type="Rhea" id="RHEA:29091"/>
        <dbReference type="Rhea" id="RHEA-COMP:9565"/>
        <dbReference type="Rhea" id="RHEA-COMP:9566"/>
        <dbReference type="ChEBI" id="CHEBI:15378"/>
        <dbReference type="ChEBI" id="CHEBI:16389"/>
        <dbReference type="ChEBI" id="CHEBI:17976"/>
        <dbReference type="ChEBI" id="CHEBI:57540"/>
        <dbReference type="ChEBI" id="CHEBI:57945"/>
        <dbReference type="EC" id="7.1.1.2"/>
    </reaction>
</comment>
<evidence type="ECO:0000256" key="10">
    <source>
        <dbReference type="ARBA" id="ARBA00022989"/>
    </source>
</evidence>
<evidence type="ECO:0000256" key="5">
    <source>
        <dbReference type="ARBA" id="ARBA00022448"/>
    </source>
</evidence>
<proteinExistence type="inferred from homology"/>
<keyword evidence="6 16" id="KW-0679">Respiratory chain</keyword>
<evidence type="ECO:0000256" key="12">
    <source>
        <dbReference type="ARBA" id="ARBA00023075"/>
    </source>
</evidence>
<evidence type="ECO:0000256" key="7">
    <source>
        <dbReference type="ARBA" id="ARBA00022692"/>
    </source>
</evidence>
<dbReference type="AlphaFoldDB" id="E6Y1B6"/>
<dbReference type="PANTHER" id="PTHR43507:SF20">
    <property type="entry name" value="NADH-UBIQUINONE OXIDOREDUCTASE CHAIN 4"/>
    <property type="match status" value="1"/>
</dbReference>
<comment type="similarity">
    <text evidence="2 16">Belongs to the complex I subunit 4 family.</text>
</comment>
<comment type="subcellular location">
    <subcellularLocation>
        <location evidence="1 16">Mitochondrion membrane</location>
        <topology evidence="1 16">Multi-pass membrane protein</topology>
    </subcellularLocation>
</comment>
<keyword evidence="14 16" id="KW-0472">Membrane</keyword>
<keyword evidence="5 16" id="KW-0813">Transport</keyword>
<evidence type="ECO:0000256" key="16">
    <source>
        <dbReference type="RuleBase" id="RU003297"/>
    </source>
</evidence>
<evidence type="ECO:0000256" key="6">
    <source>
        <dbReference type="ARBA" id="ARBA00022660"/>
    </source>
</evidence>
<evidence type="ECO:0000256" key="1">
    <source>
        <dbReference type="ARBA" id="ARBA00004225"/>
    </source>
</evidence>
<feature type="transmembrane region" description="Helical" evidence="16">
    <location>
        <begin position="409"/>
        <end position="430"/>
    </location>
</feature>
<feature type="transmembrane region" description="Helical" evidence="16">
    <location>
        <begin position="199"/>
        <end position="221"/>
    </location>
</feature>
<evidence type="ECO:0000256" key="3">
    <source>
        <dbReference type="ARBA" id="ARBA00012944"/>
    </source>
</evidence>
<dbReference type="GO" id="GO:0031966">
    <property type="term" value="C:mitochondrial membrane"/>
    <property type="evidence" value="ECO:0007669"/>
    <property type="project" value="UniProtKB-SubCell"/>
</dbReference>
<sequence>MLLVIVFSLLLFSWENMLLSMIVVTILSIINMNSFMNYTYDMLYMISPVSSVMVVLSCALSLFCVFTTPYQKCYSYSMCLMTLLLTLVLVFSMDNLLLFYVFFECALIPTLMLIIGWGYQPERLQAGTYMMIYTVTASLPLLFVIIWWGNKLSSQSLPIIKNSGEVMSLGVIIFLIMAFLVKLPMYGLHLWLPKAHVEAPLVGSMILAGVLLKLGGYGLYLVSQSFCLSTSSILMKIVIAFSFWGAMLASLVCLLQSDMKALVAYSSVAHMGVVIVGMLSGTMWGYTSSVITMVAHGFSSSAMFCLAYFTYEKINTRSLKYCSGLLNLYPILSMLWFIYCCINMAAPPTLNLVGELMIIMPLSLKSIWLVTTMGLMVFFSAAYNMYLYSSINHGFYSHYFFSGSSMSGYELLSLFLHFIPILLLFKLNIIL</sequence>
<protein>
    <recommendedName>
        <fullName evidence="4 16">NADH-ubiquinone oxidoreductase chain 4</fullName>
        <ecNumber evidence="3 16">7.1.1.2</ecNumber>
    </recommendedName>
</protein>
<feature type="transmembrane region" description="Helical" evidence="16">
    <location>
        <begin position="97"/>
        <end position="119"/>
    </location>
</feature>
<dbReference type="GO" id="GO:0015990">
    <property type="term" value="P:electron transport coupled proton transport"/>
    <property type="evidence" value="ECO:0007669"/>
    <property type="project" value="TreeGrafter"/>
</dbReference>
<dbReference type="EC" id="7.1.1.2" evidence="3 16"/>
<comment type="function">
    <text evidence="16">Core subunit of the mitochondrial membrane respiratory chain NADH dehydrogenase (Complex I) which catalyzes electron transfer from NADH through the respiratory chain, using ubiquinone as an electron acceptor. Essential for the catalytic activity and assembly of complex I.</text>
</comment>